<dbReference type="AlphaFoldDB" id="A0A345IFC7"/>
<evidence type="ECO:0008006" key="4">
    <source>
        <dbReference type="Google" id="ProtNLM"/>
    </source>
</evidence>
<keyword evidence="1" id="KW-0732">Signal</keyword>
<protein>
    <recommendedName>
        <fullName evidence="4">Carboxypeptidase regulatory-like domain-containing protein</fullName>
    </recommendedName>
</protein>
<proteinExistence type="predicted"/>
<name>A0A345IFC7_9DEIO</name>
<dbReference type="Proteomes" id="UP000253744">
    <property type="component" value="Chromosome"/>
</dbReference>
<gene>
    <name evidence="2" type="ORF">DVJ83_03590</name>
</gene>
<dbReference type="RefSeq" id="WP_114671419.1">
    <property type="nucleotide sequence ID" value="NZ_CP031158.1"/>
</dbReference>
<evidence type="ECO:0000313" key="3">
    <source>
        <dbReference type="Proteomes" id="UP000253744"/>
    </source>
</evidence>
<reference evidence="2 3" key="1">
    <citation type="submission" date="2018-07" db="EMBL/GenBank/DDBJ databases">
        <title>Complete Genome and Methylome Analysis of Deinococcus wulumuqiensis NEB 479.</title>
        <authorList>
            <person name="Fomenkov A."/>
            <person name="Luyten Y."/>
            <person name="Vincze T."/>
            <person name="Anton B.P."/>
            <person name="Clark T."/>
            <person name="Roberts R.J."/>
            <person name="Morgan R.D."/>
        </authorList>
    </citation>
    <scope>NUCLEOTIDE SEQUENCE [LARGE SCALE GENOMIC DNA]</scope>
    <source>
        <strain evidence="2 3">NEB 479</strain>
    </source>
</reference>
<accession>A0A345IFC7</accession>
<feature type="chain" id="PRO_5016815360" description="Carboxypeptidase regulatory-like domain-containing protein" evidence="1">
    <location>
        <begin position="21"/>
        <end position="223"/>
    </location>
</feature>
<dbReference type="EMBL" id="CP031158">
    <property type="protein sequence ID" value="AXG98399.1"/>
    <property type="molecule type" value="Genomic_DNA"/>
</dbReference>
<feature type="signal peptide" evidence="1">
    <location>
        <begin position="1"/>
        <end position="20"/>
    </location>
</feature>
<evidence type="ECO:0000256" key="1">
    <source>
        <dbReference type="SAM" id="SignalP"/>
    </source>
</evidence>
<sequence>MKKISGLVALGLTLSLASCGGGPAPVPTESDPPVTQISGHVMGGSGSGTVTLPSSRGTLAQAPVDAQGNFVLTLPGAEKFAADLKTTEQVLSGIGCEGQLTSSVPAAKGYAVATLNAERTGLKDSVYAANLEIQYLPPKGKLTAYAWLYTDRATHLTGNLNCSKLVNNALQINLGVDVQTRSGWNVIEIYAEGLQSMNGNMRAVFGSSNNWRTATELRAQLPF</sequence>
<organism evidence="2 3">
    <name type="scientific">Deinococcus wulumuqiensis</name>
    <dbReference type="NCBI Taxonomy" id="980427"/>
    <lineage>
        <taxon>Bacteria</taxon>
        <taxon>Thermotogati</taxon>
        <taxon>Deinococcota</taxon>
        <taxon>Deinococci</taxon>
        <taxon>Deinococcales</taxon>
        <taxon>Deinococcaceae</taxon>
        <taxon>Deinococcus</taxon>
    </lineage>
</organism>
<dbReference type="PROSITE" id="PS51257">
    <property type="entry name" value="PROKAR_LIPOPROTEIN"/>
    <property type="match status" value="1"/>
</dbReference>
<dbReference type="KEGG" id="dwu:DVJ83_03590"/>
<evidence type="ECO:0000313" key="2">
    <source>
        <dbReference type="EMBL" id="AXG98399.1"/>
    </source>
</evidence>